<evidence type="ECO:0000313" key="1">
    <source>
        <dbReference type="EMBL" id="MBZ5488689.1"/>
    </source>
</evidence>
<sequence>MIEGILEGFARSVGWFLGHVVSFVIFRVGYFIGWPLVKCLTLGAYPGKRRYQYGERQYTQEELWTSCLGVLIAITLAVYIYTR</sequence>
<gene>
    <name evidence="1" type="ORF">HW452_14270</name>
</gene>
<keyword evidence="2" id="KW-1185">Reference proteome</keyword>
<reference evidence="1" key="1">
    <citation type="submission" date="2020-06" db="EMBL/GenBank/DDBJ databases">
        <title>Whole Genome Sequence of Halomonas aquamarina MB598.</title>
        <authorList>
            <person name="Pervaiz M."/>
            <person name="Fariq A."/>
            <person name="Yasmin A."/>
            <person name="Welch M."/>
        </authorList>
    </citation>
    <scope>NUCLEOTIDE SEQUENCE</scope>
    <source>
        <strain evidence="1">MB598</strain>
    </source>
</reference>
<name>A0ACC5VY77_9GAMM</name>
<proteinExistence type="predicted"/>
<organism evidence="1 2">
    <name type="scientific">Vreelandella aquamarina</name>
    <dbReference type="NCBI Taxonomy" id="77097"/>
    <lineage>
        <taxon>Bacteria</taxon>
        <taxon>Pseudomonadati</taxon>
        <taxon>Pseudomonadota</taxon>
        <taxon>Gammaproteobacteria</taxon>
        <taxon>Oceanospirillales</taxon>
        <taxon>Halomonadaceae</taxon>
        <taxon>Vreelandella</taxon>
    </lineage>
</organism>
<protein>
    <submittedName>
        <fullName evidence="1">Uncharacterized protein</fullName>
    </submittedName>
</protein>
<dbReference type="Proteomes" id="UP001319846">
    <property type="component" value="Unassembled WGS sequence"/>
</dbReference>
<accession>A0ACC5VY77</accession>
<dbReference type="EMBL" id="JABYQT010000010">
    <property type="protein sequence ID" value="MBZ5488689.1"/>
    <property type="molecule type" value="Genomic_DNA"/>
</dbReference>
<comment type="caution">
    <text evidence="1">The sequence shown here is derived from an EMBL/GenBank/DDBJ whole genome shotgun (WGS) entry which is preliminary data.</text>
</comment>
<evidence type="ECO:0000313" key="2">
    <source>
        <dbReference type="Proteomes" id="UP001319846"/>
    </source>
</evidence>